<gene>
    <name evidence="2" type="ORF">V9T40_004272</name>
</gene>
<keyword evidence="3" id="KW-1185">Reference proteome</keyword>
<sequence length="87" mass="9829">MADKPTEEQSTADPGQKFEKTAQELSEALTEIRNMDQDTPKDPSPSTLESAVSRPCFERRGRGCGQTSYSRRQSHHKDYLLGEEARK</sequence>
<evidence type="ECO:0000313" key="2">
    <source>
        <dbReference type="EMBL" id="KAK7603999.1"/>
    </source>
</evidence>
<dbReference type="EMBL" id="JBBCAQ010000004">
    <property type="protein sequence ID" value="KAK7603999.1"/>
    <property type="molecule type" value="Genomic_DNA"/>
</dbReference>
<protein>
    <submittedName>
        <fullName evidence="2">Uncharacterized protein</fullName>
    </submittedName>
</protein>
<feature type="compositionally biased region" description="Basic and acidic residues" evidence="1">
    <location>
        <begin position="76"/>
        <end position="87"/>
    </location>
</feature>
<evidence type="ECO:0000256" key="1">
    <source>
        <dbReference type="SAM" id="MobiDB-lite"/>
    </source>
</evidence>
<name>A0AAN9TRN5_9HEMI</name>
<reference evidence="2 3" key="1">
    <citation type="submission" date="2024-03" db="EMBL/GenBank/DDBJ databases">
        <title>Adaptation during the transition from Ophiocordyceps entomopathogen to insect associate is accompanied by gene loss and intensified selection.</title>
        <authorList>
            <person name="Ward C.M."/>
            <person name="Onetto C.A."/>
            <person name="Borneman A.R."/>
        </authorList>
    </citation>
    <scope>NUCLEOTIDE SEQUENCE [LARGE SCALE GENOMIC DNA]</scope>
    <source>
        <strain evidence="2">AWRI1</strain>
        <tissue evidence="2">Single Adult Female</tissue>
    </source>
</reference>
<evidence type="ECO:0000313" key="3">
    <source>
        <dbReference type="Proteomes" id="UP001367676"/>
    </source>
</evidence>
<accession>A0AAN9TRN5</accession>
<proteinExistence type="predicted"/>
<feature type="region of interest" description="Disordered" evidence="1">
    <location>
        <begin position="1"/>
        <end position="87"/>
    </location>
</feature>
<organism evidence="2 3">
    <name type="scientific">Parthenolecanium corni</name>
    <dbReference type="NCBI Taxonomy" id="536013"/>
    <lineage>
        <taxon>Eukaryota</taxon>
        <taxon>Metazoa</taxon>
        <taxon>Ecdysozoa</taxon>
        <taxon>Arthropoda</taxon>
        <taxon>Hexapoda</taxon>
        <taxon>Insecta</taxon>
        <taxon>Pterygota</taxon>
        <taxon>Neoptera</taxon>
        <taxon>Paraneoptera</taxon>
        <taxon>Hemiptera</taxon>
        <taxon>Sternorrhyncha</taxon>
        <taxon>Coccoidea</taxon>
        <taxon>Coccidae</taxon>
        <taxon>Parthenolecanium</taxon>
    </lineage>
</organism>
<dbReference type="Proteomes" id="UP001367676">
    <property type="component" value="Unassembled WGS sequence"/>
</dbReference>
<dbReference type="AlphaFoldDB" id="A0AAN9TRN5"/>
<comment type="caution">
    <text evidence="2">The sequence shown here is derived from an EMBL/GenBank/DDBJ whole genome shotgun (WGS) entry which is preliminary data.</text>
</comment>